<dbReference type="Gene3D" id="3.10.129.10">
    <property type="entry name" value="Hotdog Thioesterase"/>
    <property type="match status" value="1"/>
</dbReference>
<dbReference type="RefSeq" id="XP_033382831.1">
    <property type="nucleotide sequence ID" value="XM_033531113.1"/>
</dbReference>
<dbReference type="EMBL" id="ML978070">
    <property type="protein sequence ID" value="KAF2014492.1"/>
    <property type="molecule type" value="Genomic_DNA"/>
</dbReference>
<dbReference type="SUPFAM" id="SSF54637">
    <property type="entry name" value="Thioesterase/thiol ester dehydrase-isomerase"/>
    <property type="match status" value="2"/>
</dbReference>
<dbReference type="GO" id="GO:0005777">
    <property type="term" value="C:peroxisome"/>
    <property type="evidence" value="ECO:0007669"/>
    <property type="project" value="TreeGrafter"/>
</dbReference>
<dbReference type="Pfam" id="PF22622">
    <property type="entry name" value="MFE-2_hydrat-2_N"/>
    <property type="match status" value="1"/>
</dbReference>
<name>A0A6A5XMZ7_9PLEO</name>
<organism evidence="3 4">
    <name type="scientific">Aaosphaeria arxii CBS 175.79</name>
    <dbReference type="NCBI Taxonomy" id="1450172"/>
    <lineage>
        <taxon>Eukaryota</taxon>
        <taxon>Fungi</taxon>
        <taxon>Dikarya</taxon>
        <taxon>Ascomycota</taxon>
        <taxon>Pezizomycotina</taxon>
        <taxon>Dothideomycetes</taxon>
        <taxon>Pleosporomycetidae</taxon>
        <taxon>Pleosporales</taxon>
        <taxon>Pleosporales incertae sedis</taxon>
        <taxon>Aaosphaeria</taxon>
    </lineage>
</organism>
<gene>
    <name evidence="3" type="ORF">BU24DRAFT_451517</name>
</gene>
<dbReference type="AlphaFoldDB" id="A0A6A5XMZ7"/>
<reference evidence="3" key="1">
    <citation type="journal article" date="2020" name="Stud. Mycol.">
        <title>101 Dothideomycetes genomes: a test case for predicting lifestyles and emergence of pathogens.</title>
        <authorList>
            <person name="Haridas S."/>
            <person name="Albert R."/>
            <person name="Binder M."/>
            <person name="Bloem J."/>
            <person name="Labutti K."/>
            <person name="Salamov A."/>
            <person name="Andreopoulos B."/>
            <person name="Baker S."/>
            <person name="Barry K."/>
            <person name="Bills G."/>
            <person name="Bluhm B."/>
            <person name="Cannon C."/>
            <person name="Castanera R."/>
            <person name="Culley D."/>
            <person name="Daum C."/>
            <person name="Ezra D."/>
            <person name="Gonzalez J."/>
            <person name="Henrissat B."/>
            <person name="Kuo A."/>
            <person name="Liang C."/>
            <person name="Lipzen A."/>
            <person name="Lutzoni F."/>
            <person name="Magnuson J."/>
            <person name="Mondo S."/>
            <person name="Nolan M."/>
            <person name="Ohm R."/>
            <person name="Pangilinan J."/>
            <person name="Park H.-J."/>
            <person name="Ramirez L."/>
            <person name="Alfaro M."/>
            <person name="Sun H."/>
            <person name="Tritt A."/>
            <person name="Yoshinaga Y."/>
            <person name="Zwiers L.-H."/>
            <person name="Turgeon B."/>
            <person name="Goodwin S."/>
            <person name="Spatafora J."/>
            <person name="Crous P."/>
            <person name="Grigoriev I."/>
        </authorList>
    </citation>
    <scope>NUCLEOTIDE SEQUENCE</scope>
    <source>
        <strain evidence="3">CBS 175.79</strain>
    </source>
</reference>
<feature type="domain" description="Peroxisomal multifunctional enzyme type 2-like N-terminal" evidence="2">
    <location>
        <begin position="22"/>
        <end position="152"/>
    </location>
</feature>
<dbReference type="InterPro" id="IPR029069">
    <property type="entry name" value="HotDog_dom_sf"/>
</dbReference>
<evidence type="ECO:0000313" key="3">
    <source>
        <dbReference type="EMBL" id="KAF2014492.1"/>
    </source>
</evidence>
<proteinExistence type="predicted"/>
<dbReference type="GO" id="GO:0006635">
    <property type="term" value="P:fatty acid beta-oxidation"/>
    <property type="evidence" value="ECO:0007669"/>
    <property type="project" value="TreeGrafter"/>
</dbReference>
<dbReference type="PANTHER" id="PTHR13078:SF56">
    <property type="entry name" value="PEROXISOMAL MULTIFUNCTIONAL ENZYME TYPE 2"/>
    <property type="match status" value="1"/>
</dbReference>
<evidence type="ECO:0000259" key="1">
    <source>
        <dbReference type="Pfam" id="PF01575"/>
    </source>
</evidence>
<evidence type="ECO:0000313" key="4">
    <source>
        <dbReference type="Proteomes" id="UP000799778"/>
    </source>
</evidence>
<dbReference type="OrthoDB" id="3592703at2759"/>
<feature type="domain" description="MaoC-like" evidence="1">
    <location>
        <begin position="175"/>
        <end position="285"/>
    </location>
</feature>
<keyword evidence="4" id="KW-1185">Reference proteome</keyword>
<dbReference type="PANTHER" id="PTHR13078">
    <property type="entry name" value="PEROXISOMAL MULTIFUNCTIONAL ENZYME TYPE 2-RELATED"/>
    <property type="match status" value="1"/>
</dbReference>
<evidence type="ECO:0000259" key="2">
    <source>
        <dbReference type="Pfam" id="PF22622"/>
    </source>
</evidence>
<dbReference type="GO" id="GO:0003857">
    <property type="term" value="F:(3S)-3-hydroxyacyl-CoA dehydrogenase (NAD+) activity"/>
    <property type="evidence" value="ECO:0007669"/>
    <property type="project" value="TreeGrafter"/>
</dbReference>
<dbReference type="GeneID" id="54288510"/>
<dbReference type="InterPro" id="IPR054357">
    <property type="entry name" value="MFE-2_N"/>
</dbReference>
<dbReference type="GO" id="GO:0044594">
    <property type="term" value="F:17-beta-hydroxysteroid dehydrogenase (NAD+) activity"/>
    <property type="evidence" value="ECO:0007669"/>
    <property type="project" value="TreeGrafter"/>
</dbReference>
<dbReference type="Proteomes" id="UP000799778">
    <property type="component" value="Unassembled WGS sequence"/>
</dbReference>
<protein>
    <submittedName>
        <fullName evidence="3">Uncharacterized protein</fullName>
    </submittedName>
</protein>
<dbReference type="Pfam" id="PF01575">
    <property type="entry name" value="MaoC_dehydratas"/>
    <property type="match status" value="1"/>
</dbReference>
<accession>A0A6A5XMZ7</accession>
<sequence>MATKIDLHAIKSRSWTTQTTHTLQQMISYNLALGASGTCLPLVFESSPSFHALPTFGTVPTIAVMGKVHAAMGDFLPGFKGHNHVHGEHFLKLIRPYPVPKGGAEGKVTLTTTARVVDVGKRGNGVLVCVEILTTCGESGVLICENEWSGFVMHVPSDGANTGLMDRGPRTRLYNTPSRKPDRVLSHRTSPEQAALYRAASGDLNPLHIDPDTAKTAGFPAPLLTGTCTLGIGVRHVVEAFAGGNADRFSSVKCRLSKPVFAALRDELFTEMWKEEGGKILFRIVVKEEPGKERVVISQGCILLHDDQVSKL</sequence>
<dbReference type="GO" id="GO:0004300">
    <property type="term" value="F:enoyl-CoA hydratase activity"/>
    <property type="evidence" value="ECO:0007669"/>
    <property type="project" value="TreeGrafter"/>
</dbReference>
<dbReference type="InterPro" id="IPR002539">
    <property type="entry name" value="MaoC-like_dom"/>
</dbReference>